<dbReference type="Proteomes" id="UP000018144">
    <property type="component" value="Unassembled WGS sequence"/>
</dbReference>
<keyword evidence="2" id="KW-1185">Reference proteome</keyword>
<evidence type="ECO:0000313" key="2">
    <source>
        <dbReference type="Proteomes" id="UP000018144"/>
    </source>
</evidence>
<dbReference type="AlphaFoldDB" id="U4LLA6"/>
<gene>
    <name evidence="1" type="ORF">PCON_08247</name>
</gene>
<sequence length="107" mass="11564">MSVLTIPGRDKSMLQAFTAFLRACVPSLRVVSGWPGTTAASLSALDRGQTSTCNWVEGTAVFTVFTIDAAYEWLYQRASARAIVSAQGAPVITFPPTLHRGGVWWIC</sequence>
<name>U4LLA6_PYROM</name>
<protein>
    <submittedName>
        <fullName evidence="1">Uncharacterized protein</fullName>
    </submittedName>
</protein>
<accession>U4LLA6</accession>
<proteinExistence type="predicted"/>
<dbReference type="EMBL" id="HF935427">
    <property type="protein sequence ID" value="CCX30145.1"/>
    <property type="molecule type" value="Genomic_DNA"/>
</dbReference>
<organism evidence="1 2">
    <name type="scientific">Pyronema omphalodes (strain CBS 100304)</name>
    <name type="common">Pyronema confluens</name>
    <dbReference type="NCBI Taxonomy" id="1076935"/>
    <lineage>
        <taxon>Eukaryota</taxon>
        <taxon>Fungi</taxon>
        <taxon>Dikarya</taxon>
        <taxon>Ascomycota</taxon>
        <taxon>Pezizomycotina</taxon>
        <taxon>Pezizomycetes</taxon>
        <taxon>Pezizales</taxon>
        <taxon>Pyronemataceae</taxon>
        <taxon>Pyronema</taxon>
    </lineage>
</organism>
<reference evidence="1 2" key="1">
    <citation type="journal article" date="2013" name="PLoS Genet.">
        <title>The genome and development-dependent transcriptomes of Pyronema confluens: a window into fungal evolution.</title>
        <authorList>
            <person name="Traeger S."/>
            <person name="Altegoer F."/>
            <person name="Freitag M."/>
            <person name="Gabaldon T."/>
            <person name="Kempken F."/>
            <person name="Kumar A."/>
            <person name="Marcet-Houben M."/>
            <person name="Poggeler S."/>
            <person name="Stajich J.E."/>
            <person name="Nowrousian M."/>
        </authorList>
    </citation>
    <scope>NUCLEOTIDE SEQUENCE [LARGE SCALE GENOMIC DNA]</scope>
    <source>
        <strain evidence="2">CBS 100304</strain>
        <tissue evidence="1">Vegetative mycelium</tissue>
    </source>
</reference>
<evidence type="ECO:0000313" key="1">
    <source>
        <dbReference type="EMBL" id="CCX30145.1"/>
    </source>
</evidence>